<evidence type="ECO:0000313" key="1">
    <source>
        <dbReference type="EMBL" id="MBX68556.1"/>
    </source>
</evidence>
<reference evidence="1" key="1">
    <citation type="submission" date="2018-02" db="EMBL/GenBank/DDBJ databases">
        <title>Rhizophora mucronata_Transcriptome.</title>
        <authorList>
            <person name="Meera S.P."/>
            <person name="Sreeshan A."/>
            <person name="Augustine A."/>
        </authorList>
    </citation>
    <scope>NUCLEOTIDE SEQUENCE</scope>
    <source>
        <tissue evidence="1">Leaf</tissue>
    </source>
</reference>
<name>A0A2P2QNF9_RHIMU</name>
<proteinExistence type="predicted"/>
<organism evidence="1">
    <name type="scientific">Rhizophora mucronata</name>
    <name type="common">Asiatic mangrove</name>
    <dbReference type="NCBI Taxonomy" id="61149"/>
    <lineage>
        <taxon>Eukaryota</taxon>
        <taxon>Viridiplantae</taxon>
        <taxon>Streptophyta</taxon>
        <taxon>Embryophyta</taxon>
        <taxon>Tracheophyta</taxon>
        <taxon>Spermatophyta</taxon>
        <taxon>Magnoliopsida</taxon>
        <taxon>eudicotyledons</taxon>
        <taxon>Gunneridae</taxon>
        <taxon>Pentapetalae</taxon>
        <taxon>rosids</taxon>
        <taxon>fabids</taxon>
        <taxon>Malpighiales</taxon>
        <taxon>Rhizophoraceae</taxon>
        <taxon>Rhizophora</taxon>
    </lineage>
</organism>
<accession>A0A2P2QNF9</accession>
<sequence>METVDENCSCQATRISQTQVNYHDLSECYQDKKSDETNYIKIASHPTNRRFLYSIWRIPFSMHS</sequence>
<protein>
    <submittedName>
        <fullName evidence="1">Uncharacterized protein</fullName>
    </submittedName>
</protein>
<dbReference type="AlphaFoldDB" id="A0A2P2QNF9"/>
<dbReference type="EMBL" id="GGEC01088072">
    <property type="protein sequence ID" value="MBX68556.1"/>
    <property type="molecule type" value="Transcribed_RNA"/>
</dbReference>